<dbReference type="EMBL" id="JAGPYM010000046">
    <property type="protein sequence ID" value="KAH6873447.1"/>
    <property type="molecule type" value="Genomic_DNA"/>
</dbReference>
<protein>
    <submittedName>
        <fullName evidence="2">Uncharacterized protein</fullName>
    </submittedName>
</protein>
<organism evidence="2 3">
    <name type="scientific">Thelonectria olida</name>
    <dbReference type="NCBI Taxonomy" id="1576542"/>
    <lineage>
        <taxon>Eukaryota</taxon>
        <taxon>Fungi</taxon>
        <taxon>Dikarya</taxon>
        <taxon>Ascomycota</taxon>
        <taxon>Pezizomycotina</taxon>
        <taxon>Sordariomycetes</taxon>
        <taxon>Hypocreomycetidae</taxon>
        <taxon>Hypocreales</taxon>
        <taxon>Nectriaceae</taxon>
        <taxon>Thelonectria</taxon>
    </lineage>
</organism>
<comment type="caution">
    <text evidence="2">The sequence shown here is derived from an EMBL/GenBank/DDBJ whole genome shotgun (WGS) entry which is preliminary data.</text>
</comment>
<reference evidence="2 3" key="1">
    <citation type="journal article" date="2021" name="Nat. Commun.">
        <title>Genetic determinants of endophytism in the Arabidopsis root mycobiome.</title>
        <authorList>
            <person name="Mesny F."/>
            <person name="Miyauchi S."/>
            <person name="Thiergart T."/>
            <person name="Pickel B."/>
            <person name="Atanasova L."/>
            <person name="Karlsson M."/>
            <person name="Huettel B."/>
            <person name="Barry K.W."/>
            <person name="Haridas S."/>
            <person name="Chen C."/>
            <person name="Bauer D."/>
            <person name="Andreopoulos W."/>
            <person name="Pangilinan J."/>
            <person name="LaButti K."/>
            <person name="Riley R."/>
            <person name="Lipzen A."/>
            <person name="Clum A."/>
            <person name="Drula E."/>
            <person name="Henrissat B."/>
            <person name="Kohler A."/>
            <person name="Grigoriev I.V."/>
            <person name="Martin F.M."/>
            <person name="Hacquard S."/>
        </authorList>
    </citation>
    <scope>NUCLEOTIDE SEQUENCE [LARGE SCALE GENOMIC DNA]</scope>
    <source>
        <strain evidence="2 3">MPI-CAGE-CH-0241</strain>
    </source>
</reference>
<sequence>MSEEQRYSTILSDFLAGRDHSARTAAILKLTPDQVQALDWNEGLLIAGLKAISIGAMFITGEHRDKLQGMSSKEQCRYISNNLPALRQAEKEFLNSGLSIAHNRFLVWQDALRSDKPVEEVANATEPTFLDQYTKTVSWWRRLDCGSLPLWYLRDFWGGNMMIDRPETVVIVAKDDVEMWKKVYKSWTVNDLIAAAYRNELLMSKTELPSVTVQGWWLNALGDSICPGTIPGRQTISWLAGVTDKQLFSTRRLAEQMLALRFQSESAEAACNPMNAPTQFARTCGSSSKRTLIEQVIEVDVVGKPTADDGIVDAHIRYPTVEAAVRGISLEGCLRLIKEEHNEVESTKAQATQMRDKIAQERDAVEIERLEKELEKIKEREKRLEETKATYEDLQRMHEDKDYREEKQKQGRKEIDRAKERIIKPGKH</sequence>
<evidence type="ECO:0000256" key="1">
    <source>
        <dbReference type="SAM" id="MobiDB-lite"/>
    </source>
</evidence>
<evidence type="ECO:0000313" key="2">
    <source>
        <dbReference type="EMBL" id="KAH6873447.1"/>
    </source>
</evidence>
<feature type="region of interest" description="Disordered" evidence="1">
    <location>
        <begin position="389"/>
        <end position="428"/>
    </location>
</feature>
<evidence type="ECO:0000313" key="3">
    <source>
        <dbReference type="Proteomes" id="UP000777438"/>
    </source>
</evidence>
<dbReference type="AlphaFoldDB" id="A0A9P9AKV7"/>
<proteinExistence type="predicted"/>
<keyword evidence="3" id="KW-1185">Reference proteome</keyword>
<dbReference type="OrthoDB" id="5431253at2759"/>
<accession>A0A9P9AKV7</accession>
<dbReference type="Proteomes" id="UP000777438">
    <property type="component" value="Unassembled WGS sequence"/>
</dbReference>
<gene>
    <name evidence="2" type="ORF">B0T10DRAFT_567863</name>
</gene>
<name>A0A9P9AKV7_9HYPO</name>